<dbReference type="SUPFAM" id="SSF55797">
    <property type="entry name" value="PR-1-like"/>
    <property type="match status" value="1"/>
</dbReference>
<protein>
    <recommendedName>
        <fullName evidence="2">SCP domain-containing protein</fullName>
    </recommendedName>
</protein>
<name>A0A328ADP2_9CAUL</name>
<reference evidence="4" key="1">
    <citation type="submission" date="2018-05" db="EMBL/GenBank/DDBJ databases">
        <authorList>
            <person name="Li X."/>
        </authorList>
    </citation>
    <scope>NUCLEOTIDE SEQUENCE [LARGE SCALE GENOMIC DNA]</scope>
    <source>
        <strain evidence="4">YIM 73061</strain>
    </source>
</reference>
<dbReference type="RefSeq" id="WP_111516160.1">
    <property type="nucleotide sequence ID" value="NZ_QFYR01000005.1"/>
</dbReference>
<dbReference type="CDD" id="cd05379">
    <property type="entry name" value="CAP_bacterial"/>
    <property type="match status" value="1"/>
</dbReference>
<dbReference type="InterPro" id="IPR006311">
    <property type="entry name" value="TAT_signal"/>
</dbReference>
<dbReference type="PROSITE" id="PS51318">
    <property type="entry name" value="TAT"/>
    <property type="match status" value="1"/>
</dbReference>
<dbReference type="Gene3D" id="3.40.33.10">
    <property type="entry name" value="CAP"/>
    <property type="match status" value="1"/>
</dbReference>
<proteinExistence type="predicted"/>
<feature type="signal peptide" evidence="1">
    <location>
        <begin position="1"/>
        <end position="24"/>
    </location>
</feature>
<keyword evidence="1" id="KW-0732">Signal</keyword>
<gene>
    <name evidence="3" type="ORF">DJ018_16885</name>
</gene>
<dbReference type="Proteomes" id="UP000249725">
    <property type="component" value="Unassembled WGS sequence"/>
</dbReference>
<comment type="caution">
    <text evidence="3">The sequence shown here is derived from an EMBL/GenBank/DDBJ whole genome shotgun (WGS) entry which is preliminary data.</text>
</comment>
<organism evidence="3 4">
    <name type="scientific">Phenylobacterium deserti</name>
    <dbReference type="NCBI Taxonomy" id="1914756"/>
    <lineage>
        <taxon>Bacteria</taxon>
        <taxon>Pseudomonadati</taxon>
        <taxon>Pseudomonadota</taxon>
        <taxon>Alphaproteobacteria</taxon>
        <taxon>Caulobacterales</taxon>
        <taxon>Caulobacteraceae</taxon>
        <taxon>Phenylobacterium</taxon>
    </lineage>
</organism>
<dbReference type="OrthoDB" id="419320at2"/>
<dbReference type="PANTHER" id="PTHR31157:SF1">
    <property type="entry name" value="SCP DOMAIN-CONTAINING PROTEIN"/>
    <property type="match status" value="1"/>
</dbReference>
<accession>A0A328ADP2</accession>
<keyword evidence="4" id="KW-1185">Reference proteome</keyword>
<evidence type="ECO:0000256" key="1">
    <source>
        <dbReference type="SAM" id="SignalP"/>
    </source>
</evidence>
<evidence type="ECO:0000313" key="4">
    <source>
        <dbReference type="Proteomes" id="UP000249725"/>
    </source>
</evidence>
<feature type="domain" description="SCP" evidence="2">
    <location>
        <begin position="68"/>
        <end position="186"/>
    </location>
</feature>
<feature type="chain" id="PRO_5016429788" description="SCP domain-containing protein" evidence="1">
    <location>
        <begin position="25"/>
        <end position="273"/>
    </location>
</feature>
<dbReference type="Pfam" id="PF00188">
    <property type="entry name" value="CAP"/>
    <property type="match status" value="1"/>
</dbReference>
<dbReference type="AlphaFoldDB" id="A0A328ADP2"/>
<sequence>MPARFSRRALLAAAAGLTAQPAWAQSPVSSLTARPAATWSAYYTRLTARLADAGGGRFDAASARALLERSNAARAAAGAGSLIWHDELARTARAHAADLAQRVYVEHLSPERFDPTDRLNLIGRTTLGSTSENIAYHRGEQPGTPDRLFAIWRRSPPHWTNLLRRKHTHAGFAVVRKADRVYAVGLYARPDGVLAEAVPFEVGDAGLLAGPVSGLAVGLRPQVFDATRSGGRAFPLERIEEAPAGVYQLQVGLPLDARVVEYLIGPLFAWRPA</sequence>
<evidence type="ECO:0000259" key="2">
    <source>
        <dbReference type="Pfam" id="PF00188"/>
    </source>
</evidence>
<dbReference type="EMBL" id="QFYR01000005">
    <property type="protein sequence ID" value="RAK50848.1"/>
    <property type="molecule type" value="Genomic_DNA"/>
</dbReference>
<evidence type="ECO:0000313" key="3">
    <source>
        <dbReference type="EMBL" id="RAK50848.1"/>
    </source>
</evidence>
<dbReference type="InterPro" id="IPR035940">
    <property type="entry name" value="CAP_sf"/>
</dbReference>
<dbReference type="PANTHER" id="PTHR31157">
    <property type="entry name" value="SCP DOMAIN-CONTAINING PROTEIN"/>
    <property type="match status" value="1"/>
</dbReference>
<dbReference type="InterPro" id="IPR014044">
    <property type="entry name" value="CAP_dom"/>
</dbReference>